<accession>A0ABQ6MFX3</accession>
<evidence type="ECO:0000313" key="1">
    <source>
        <dbReference type="EMBL" id="GMI25493.1"/>
    </source>
</evidence>
<dbReference type="Proteomes" id="UP001165060">
    <property type="component" value="Unassembled WGS sequence"/>
</dbReference>
<organism evidence="1 2">
    <name type="scientific">Tetraparma gracilis</name>
    <dbReference type="NCBI Taxonomy" id="2962635"/>
    <lineage>
        <taxon>Eukaryota</taxon>
        <taxon>Sar</taxon>
        <taxon>Stramenopiles</taxon>
        <taxon>Ochrophyta</taxon>
        <taxon>Bolidophyceae</taxon>
        <taxon>Parmales</taxon>
        <taxon>Triparmaceae</taxon>
        <taxon>Tetraparma</taxon>
    </lineage>
</organism>
<proteinExistence type="predicted"/>
<comment type="caution">
    <text evidence="1">The sequence shown here is derived from an EMBL/GenBank/DDBJ whole genome shotgun (WGS) entry which is preliminary data.</text>
</comment>
<reference evidence="1 2" key="1">
    <citation type="journal article" date="2023" name="Commun. Biol.">
        <title>Genome analysis of Parmales, the sister group of diatoms, reveals the evolutionary specialization of diatoms from phago-mixotrophs to photoautotrophs.</title>
        <authorList>
            <person name="Ban H."/>
            <person name="Sato S."/>
            <person name="Yoshikawa S."/>
            <person name="Yamada K."/>
            <person name="Nakamura Y."/>
            <person name="Ichinomiya M."/>
            <person name="Sato N."/>
            <person name="Blanc-Mathieu R."/>
            <person name="Endo H."/>
            <person name="Kuwata A."/>
            <person name="Ogata H."/>
        </authorList>
    </citation>
    <scope>NUCLEOTIDE SEQUENCE [LARGE SCALE GENOMIC DNA]</scope>
</reference>
<evidence type="ECO:0000313" key="2">
    <source>
        <dbReference type="Proteomes" id="UP001165060"/>
    </source>
</evidence>
<name>A0ABQ6MFX3_9STRA</name>
<gene>
    <name evidence="1" type="ORF">TeGR_g5618</name>
</gene>
<protein>
    <submittedName>
        <fullName evidence="1">Uncharacterized protein</fullName>
    </submittedName>
</protein>
<dbReference type="EMBL" id="BRYB01000219">
    <property type="protein sequence ID" value="GMI25493.1"/>
    <property type="molecule type" value="Genomic_DNA"/>
</dbReference>
<sequence length="208" mass="22282">MPLAHSFLHRSLSASLPKHDEYAAALLAERRGDGGLFLLYGLLECARPGGGRSGKVFRELAKTSPGDEGVLEWAALAAYARGDKKIVGKARDGMKGVTRRTGVGAVLGVMARERAVGDCVREAMDGGAGKAAAVILGVEIGRAKGFETEAVYGLAKLAAELEGGAGMLTDAWMQELWRRGEYARGMKKSDKKLRRKMRAFKYRGVAVK</sequence>
<keyword evidence="2" id="KW-1185">Reference proteome</keyword>